<feature type="domain" description="Flavoprotein" evidence="1">
    <location>
        <begin position="6"/>
        <end position="47"/>
    </location>
</feature>
<proteinExistence type="predicted"/>
<dbReference type="AlphaFoldDB" id="A0A382VJC4"/>
<dbReference type="InterPro" id="IPR003382">
    <property type="entry name" value="Flavoprotein"/>
</dbReference>
<protein>
    <recommendedName>
        <fullName evidence="1">Flavoprotein domain-containing protein</fullName>
    </recommendedName>
</protein>
<feature type="non-terminal residue" evidence="2">
    <location>
        <position position="48"/>
    </location>
</feature>
<dbReference type="InterPro" id="IPR036551">
    <property type="entry name" value="Flavin_trans-like"/>
</dbReference>
<dbReference type="Gene3D" id="3.40.50.1950">
    <property type="entry name" value="Flavin prenyltransferase-like"/>
    <property type="match status" value="1"/>
</dbReference>
<accession>A0A382VJC4</accession>
<dbReference type="GO" id="GO:0003824">
    <property type="term" value="F:catalytic activity"/>
    <property type="evidence" value="ECO:0007669"/>
    <property type="project" value="InterPro"/>
</dbReference>
<gene>
    <name evidence="2" type="ORF">METZ01_LOCUS399476</name>
</gene>
<dbReference type="EMBL" id="UINC01152438">
    <property type="protein sequence ID" value="SVD46622.1"/>
    <property type="molecule type" value="Genomic_DNA"/>
</dbReference>
<evidence type="ECO:0000259" key="1">
    <source>
        <dbReference type="Pfam" id="PF02441"/>
    </source>
</evidence>
<dbReference type="Pfam" id="PF02441">
    <property type="entry name" value="Flavoprotein"/>
    <property type="match status" value="1"/>
</dbReference>
<reference evidence="2" key="1">
    <citation type="submission" date="2018-05" db="EMBL/GenBank/DDBJ databases">
        <authorList>
            <person name="Lanie J.A."/>
            <person name="Ng W.-L."/>
            <person name="Kazmierczak K.M."/>
            <person name="Andrzejewski T.M."/>
            <person name="Davidsen T.M."/>
            <person name="Wayne K.J."/>
            <person name="Tettelin H."/>
            <person name="Glass J.I."/>
            <person name="Rusch D."/>
            <person name="Podicherti R."/>
            <person name="Tsui H.-C.T."/>
            <person name="Winkler M.E."/>
        </authorList>
    </citation>
    <scope>NUCLEOTIDE SEQUENCE</scope>
</reference>
<dbReference type="SUPFAM" id="SSF52507">
    <property type="entry name" value="Homo-oligomeric flavin-containing Cys decarboxylases, HFCD"/>
    <property type="match status" value="1"/>
</dbReference>
<sequence length="48" mass="5120">VYLKNKNVWLAVTGSVSCVESVGITRELLRYGANVTIVANKAALELVG</sequence>
<name>A0A382VJC4_9ZZZZ</name>
<organism evidence="2">
    <name type="scientific">marine metagenome</name>
    <dbReference type="NCBI Taxonomy" id="408172"/>
    <lineage>
        <taxon>unclassified sequences</taxon>
        <taxon>metagenomes</taxon>
        <taxon>ecological metagenomes</taxon>
    </lineage>
</organism>
<feature type="non-terminal residue" evidence="2">
    <location>
        <position position="1"/>
    </location>
</feature>
<evidence type="ECO:0000313" key="2">
    <source>
        <dbReference type="EMBL" id="SVD46622.1"/>
    </source>
</evidence>